<evidence type="ECO:0000259" key="8">
    <source>
        <dbReference type="PROSITE" id="PS50162"/>
    </source>
</evidence>
<evidence type="ECO:0000256" key="4">
    <source>
        <dbReference type="ARBA" id="ARBA00022840"/>
    </source>
</evidence>
<dbReference type="PANTHER" id="PTHR46239:SF1">
    <property type="entry name" value="DNA REPAIR PROTEIN RAD51 HOMOLOG 3"/>
    <property type="match status" value="1"/>
</dbReference>
<gene>
    <name evidence="9" type="ORF">NOR_02141</name>
</gene>
<keyword evidence="3" id="KW-0227">DNA damage</keyword>
<dbReference type="GO" id="GO:0000707">
    <property type="term" value="P:meiotic DNA recombinase assembly"/>
    <property type="evidence" value="ECO:0007669"/>
    <property type="project" value="TreeGrafter"/>
</dbReference>
<feature type="domain" description="RecA family profile 1" evidence="8">
    <location>
        <begin position="62"/>
        <end position="263"/>
    </location>
</feature>
<accession>A0A167H9J6</accession>
<dbReference type="GO" id="GO:0033063">
    <property type="term" value="C:Rad51B-Rad51C-Rad51D-XRCC2 complex"/>
    <property type="evidence" value="ECO:0007669"/>
    <property type="project" value="TreeGrafter"/>
</dbReference>
<proteinExistence type="predicted"/>
<keyword evidence="6" id="KW-0539">Nucleus</keyword>
<sequence>MYHELLHHRVITKPCLCVNPWVREMDYHSIHGHDISSFDISGAHRLPTVQASQALNELQDDSDLYLSTGLKELDHALLPSSSTASQSSTPIGGIRRGQVTEVWGPPGTGKTAVSIQLAVNCIRNRKDVVWVDCFRDLQVSRLKGVLESTENAALDDATETGRTSANQGKFVHVSCLTLPHLMALVSRPNAKAIADRVALMVISNLSALINSSLPKSIDGKIGPSGNKRPTASTKRLQGLQFIIHALQKLAATKKCAVVVSSQCGTRMQSEHGATLVPAVHASVWEQGISTRIVMFRDWAWKDGKLTSIFMAGLQKLDGKSGCDAIERVAPFSITRTGVARVECDASNAPVEPADVVQPKRKLDQVDLEVPDSQDDEDYGWADDDEAALPAPPPQWQGSEDVLLGQELGRSDDSRDEDDDDCDGSHTQSSEAAC</sequence>
<evidence type="ECO:0000256" key="3">
    <source>
        <dbReference type="ARBA" id="ARBA00022763"/>
    </source>
</evidence>
<keyword evidence="5" id="KW-0234">DNA repair</keyword>
<dbReference type="GO" id="GO:0005524">
    <property type="term" value="F:ATP binding"/>
    <property type="evidence" value="ECO:0007669"/>
    <property type="project" value="UniProtKB-KW"/>
</dbReference>
<organism evidence="9 10">
    <name type="scientific">Metarhizium rileyi (strain RCEF 4871)</name>
    <name type="common">Nomuraea rileyi</name>
    <dbReference type="NCBI Taxonomy" id="1649241"/>
    <lineage>
        <taxon>Eukaryota</taxon>
        <taxon>Fungi</taxon>
        <taxon>Dikarya</taxon>
        <taxon>Ascomycota</taxon>
        <taxon>Pezizomycotina</taxon>
        <taxon>Sordariomycetes</taxon>
        <taxon>Hypocreomycetidae</taxon>
        <taxon>Hypocreales</taxon>
        <taxon>Clavicipitaceae</taxon>
        <taxon>Metarhizium</taxon>
    </lineage>
</organism>
<dbReference type="STRING" id="1081105.A0A167H9J6"/>
<evidence type="ECO:0000256" key="2">
    <source>
        <dbReference type="ARBA" id="ARBA00022741"/>
    </source>
</evidence>
<evidence type="ECO:0000256" key="5">
    <source>
        <dbReference type="ARBA" id="ARBA00023204"/>
    </source>
</evidence>
<keyword evidence="4" id="KW-0067">ATP-binding</keyword>
<dbReference type="GO" id="GO:0140664">
    <property type="term" value="F:ATP-dependent DNA damage sensor activity"/>
    <property type="evidence" value="ECO:0007669"/>
    <property type="project" value="InterPro"/>
</dbReference>
<comment type="caution">
    <text evidence="9">The sequence shown here is derived from an EMBL/GenBank/DDBJ whole genome shotgun (WGS) entry which is preliminary data.</text>
</comment>
<evidence type="ECO:0000256" key="7">
    <source>
        <dbReference type="SAM" id="MobiDB-lite"/>
    </source>
</evidence>
<evidence type="ECO:0000256" key="6">
    <source>
        <dbReference type="ARBA" id="ARBA00023242"/>
    </source>
</evidence>
<dbReference type="CDD" id="cd01393">
    <property type="entry name" value="RecA-like"/>
    <property type="match status" value="1"/>
</dbReference>
<keyword evidence="2" id="KW-0547">Nucleotide-binding</keyword>
<dbReference type="GO" id="GO:0007131">
    <property type="term" value="P:reciprocal meiotic recombination"/>
    <property type="evidence" value="ECO:0007669"/>
    <property type="project" value="TreeGrafter"/>
</dbReference>
<evidence type="ECO:0000256" key="1">
    <source>
        <dbReference type="ARBA" id="ARBA00004123"/>
    </source>
</evidence>
<dbReference type="PANTHER" id="PTHR46239">
    <property type="entry name" value="DNA REPAIR PROTEIN RAD51 HOMOLOG 3 RAD51C"/>
    <property type="match status" value="1"/>
</dbReference>
<dbReference type="OMA" id="IACNALR"/>
<dbReference type="AlphaFoldDB" id="A0A167H9J6"/>
<dbReference type="SUPFAM" id="SSF52540">
    <property type="entry name" value="P-loop containing nucleoside triphosphate hydrolases"/>
    <property type="match status" value="1"/>
</dbReference>
<comment type="subcellular location">
    <subcellularLocation>
        <location evidence="1">Nucleus</location>
    </subcellularLocation>
</comment>
<dbReference type="OrthoDB" id="5957327at2759"/>
<dbReference type="GO" id="GO:0000400">
    <property type="term" value="F:four-way junction DNA binding"/>
    <property type="evidence" value="ECO:0007669"/>
    <property type="project" value="TreeGrafter"/>
</dbReference>
<dbReference type="InterPro" id="IPR020588">
    <property type="entry name" value="RecA_ATP-bd"/>
</dbReference>
<dbReference type="InterPro" id="IPR052093">
    <property type="entry name" value="HR_Repair_Mediator"/>
</dbReference>
<feature type="compositionally biased region" description="Polar residues" evidence="7">
    <location>
        <begin position="424"/>
        <end position="433"/>
    </location>
</feature>
<protein>
    <submittedName>
        <fullName evidence="9">Circadian clock protein KaiC/DNA repair protein RadA</fullName>
    </submittedName>
</protein>
<dbReference type="GO" id="GO:0008821">
    <property type="term" value="F:crossover junction DNA endonuclease activity"/>
    <property type="evidence" value="ECO:0007669"/>
    <property type="project" value="TreeGrafter"/>
</dbReference>
<dbReference type="InterPro" id="IPR027417">
    <property type="entry name" value="P-loop_NTPase"/>
</dbReference>
<dbReference type="GO" id="GO:0005657">
    <property type="term" value="C:replication fork"/>
    <property type="evidence" value="ECO:0007669"/>
    <property type="project" value="TreeGrafter"/>
</dbReference>
<name>A0A167H9J6_METRR</name>
<feature type="compositionally biased region" description="Acidic residues" evidence="7">
    <location>
        <begin position="366"/>
        <end position="386"/>
    </location>
</feature>
<dbReference type="Gene3D" id="3.40.50.300">
    <property type="entry name" value="P-loop containing nucleotide triphosphate hydrolases"/>
    <property type="match status" value="1"/>
</dbReference>
<feature type="region of interest" description="Disordered" evidence="7">
    <location>
        <begin position="366"/>
        <end position="433"/>
    </location>
</feature>
<dbReference type="Proteomes" id="UP000243498">
    <property type="component" value="Unassembled WGS sequence"/>
</dbReference>
<evidence type="ECO:0000313" key="10">
    <source>
        <dbReference type="Proteomes" id="UP000243498"/>
    </source>
</evidence>
<reference evidence="9 10" key="1">
    <citation type="journal article" date="2016" name="Genome Biol. Evol.">
        <title>Divergent and convergent evolution of fungal pathogenicity.</title>
        <authorList>
            <person name="Shang Y."/>
            <person name="Xiao G."/>
            <person name="Zheng P."/>
            <person name="Cen K."/>
            <person name="Zhan S."/>
            <person name="Wang C."/>
        </authorList>
    </citation>
    <scope>NUCLEOTIDE SEQUENCE [LARGE SCALE GENOMIC DNA]</scope>
    <source>
        <strain evidence="9 10">RCEF 4871</strain>
    </source>
</reference>
<keyword evidence="10" id="KW-1185">Reference proteome</keyword>
<dbReference type="PROSITE" id="PS50162">
    <property type="entry name" value="RECA_2"/>
    <property type="match status" value="1"/>
</dbReference>
<dbReference type="EMBL" id="AZHC01000005">
    <property type="protein sequence ID" value="OAA47651.1"/>
    <property type="molecule type" value="Genomic_DNA"/>
</dbReference>
<dbReference type="GO" id="GO:0033065">
    <property type="term" value="C:Rad51C-XRCC3 complex"/>
    <property type="evidence" value="ECO:0007669"/>
    <property type="project" value="TreeGrafter"/>
</dbReference>
<evidence type="ECO:0000313" key="9">
    <source>
        <dbReference type="EMBL" id="OAA47651.1"/>
    </source>
</evidence>